<organism evidence="3 4">
    <name type="scientific">Izhakiella australiensis</name>
    <dbReference type="NCBI Taxonomy" id="1926881"/>
    <lineage>
        <taxon>Bacteria</taxon>
        <taxon>Pseudomonadati</taxon>
        <taxon>Pseudomonadota</taxon>
        <taxon>Gammaproteobacteria</taxon>
        <taxon>Enterobacterales</taxon>
        <taxon>Erwiniaceae</taxon>
        <taxon>Izhakiella</taxon>
    </lineage>
</organism>
<dbReference type="RefSeq" id="WP_078004297.1">
    <property type="nucleotide sequence ID" value="NZ_MRUL01000017.1"/>
</dbReference>
<keyword evidence="1" id="KW-0732">Signal</keyword>
<accession>A0A1S8YG66</accession>
<evidence type="ECO:0000259" key="2">
    <source>
        <dbReference type="Pfam" id="PF03713"/>
    </source>
</evidence>
<evidence type="ECO:0000313" key="4">
    <source>
        <dbReference type="Proteomes" id="UP000190667"/>
    </source>
</evidence>
<comment type="caution">
    <text evidence="3">The sequence shown here is derived from an EMBL/GenBank/DDBJ whole genome shotgun (WGS) entry which is preliminary data.</text>
</comment>
<reference evidence="3 4" key="1">
    <citation type="submission" date="2016-12" db="EMBL/GenBank/DDBJ databases">
        <title>Izhakiella australiana sp. nov. of genus Izhakiella isolated from Australian desert.</title>
        <authorList>
            <person name="Ji M."/>
        </authorList>
    </citation>
    <scope>NUCLEOTIDE SEQUENCE [LARGE SCALE GENOMIC DNA]</scope>
    <source>
        <strain evidence="3 4">D4N98</strain>
    </source>
</reference>
<dbReference type="Gene3D" id="1.20.1260.10">
    <property type="match status" value="1"/>
</dbReference>
<dbReference type="Pfam" id="PF03713">
    <property type="entry name" value="DUF305"/>
    <property type="match status" value="1"/>
</dbReference>
<dbReference type="InterPro" id="IPR005183">
    <property type="entry name" value="DUF305_CopM-like"/>
</dbReference>
<dbReference type="AlphaFoldDB" id="A0A1S8YG66"/>
<sequence>MNKLLFLIGCLPAVAFASPQMDMSSHQPAPTSAQQAYQAGMDKMHHDMMSAMSSHNPDVAFAKGMRAHHQGAIEMAKTELQYGKDPEMRALAKSIIAAQQKEIAQMDKWLKAHPDTH</sequence>
<dbReference type="InterPro" id="IPR012347">
    <property type="entry name" value="Ferritin-like"/>
</dbReference>
<proteinExistence type="predicted"/>
<dbReference type="EMBL" id="MRUL01000017">
    <property type="protein sequence ID" value="OON38061.1"/>
    <property type="molecule type" value="Genomic_DNA"/>
</dbReference>
<gene>
    <name evidence="3" type="ORF">BTJ39_19000</name>
</gene>
<evidence type="ECO:0000313" key="3">
    <source>
        <dbReference type="EMBL" id="OON38061.1"/>
    </source>
</evidence>
<feature type="domain" description="DUF305" evidence="2">
    <location>
        <begin position="22"/>
        <end position="110"/>
    </location>
</feature>
<protein>
    <submittedName>
        <fullName evidence="3">DUF305 domain-containing protein</fullName>
    </submittedName>
</protein>
<keyword evidence="4" id="KW-1185">Reference proteome</keyword>
<dbReference type="PANTHER" id="PTHR36933:SF1">
    <property type="entry name" value="SLL0788 PROTEIN"/>
    <property type="match status" value="1"/>
</dbReference>
<feature type="chain" id="PRO_5012368358" evidence="1">
    <location>
        <begin position="18"/>
        <end position="117"/>
    </location>
</feature>
<evidence type="ECO:0000256" key="1">
    <source>
        <dbReference type="SAM" id="SignalP"/>
    </source>
</evidence>
<name>A0A1S8YG66_9GAMM</name>
<dbReference type="PANTHER" id="PTHR36933">
    <property type="entry name" value="SLL0788 PROTEIN"/>
    <property type="match status" value="1"/>
</dbReference>
<dbReference type="Proteomes" id="UP000190667">
    <property type="component" value="Unassembled WGS sequence"/>
</dbReference>
<feature type="signal peptide" evidence="1">
    <location>
        <begin position="1"/>
        <end position="17"/>
    </location>
</feature>
<dbReference type="STRING" id="1926881.BTJ39_19000"/>